<name>A0A7W3SZ14_9BACL</name>
<sequence>MANPKGEAANKAKRKYNDANYERIPLDVKRGLKAVYKEAADAKGMSLNSYIQEAIKEKMERDNKTTEE</sequence>
<organism evidence="1 2">
    <name type="scientific">Fontibacillus solani</name>
    <dbReference type="NCBI Taxonomy" id="1572857"/>
    <lineage>
        <taxon>Bacteria</taxon>
        <taxon>Bacillati</taxon>
        <taxon>Bacillota</taxon>
        <taxon>Bacilli</taxon>
        <taxon>Bacillales</taxon>
        <taxon>Paenibacillaceae</taxon>
        <taxon>Fontibacillus</taxon>
    </lineage>
</organism>
<dbReference type="SUPFAM" id="SSF47598">
    <property type="entry name" value="Ribbon-helix-helix"/>
    <property type="match status" value="1"/>
</dbReference>
<dbReference type="EMBL" id="JACJIP010000075">
    <property type="protein sequence ID" value="MBA9088830.1"/>
    <property type="molecule type" value="Genomic_DNA"/>
</dbReference>
<protein>
    <submittedName>
        <fullName evidence="1">Putative HicB family RNase H-like nuclease</fullName>
    </submittedName>
</protein>
<accession>A0A7W3SZ14</accession>
<dbReference type="AlphaFoldDB" id="A0A7W3SZ14"/>
<dbReference type="InterPro" id="IPR013321">
    <property type="entry name" value="Arc_rbn_hlx_hlx"/>
</dbReference>
<reference evidence="1 2" key="1">
    <citation type="submission" date="2020-08" db="EMBL/GenBank/DDBJ databases">
        <title>Genomic Encyclopedia of Type Strains, Phase III (KMG-III): the genomes of soil and plant-associated and newly described type strains.</title>
        <authorList>
            <person name="Whitman W."/>
        </authorList>
    </citation>
    <scope>NUCLEOTIDE SEQUENCE [LARGE SCALE GENOMIC DNA]</scope>
    <source>
        <strain evidence="1 2">CECT 8693</strain>
    </source>
</reference>
<comment type="caution">
    <text evidence="1">The sequence shown here is derived from an EMBL/GenBank/DDBJ whole genome shotgun (WGS) entry which is preliminary data.</text>
</comment>
<dbReference type="Gene3D" id="1.10.1220.10">
    <property type="entry name" value="Met repressor-like"/>
    <property type="match status" value="1"/>
</dbReference>
<dbReference type="RefSeq" id="WP_182540658.1">
    <property type="nucleotide sequence ID" value="NZ_JACJIP010000075.1"/>
</dbReference>
<gene>
    <name evidence="1" type="ORF">FHR92_005375</name>
</gene>
<dbReference type="Proteomes" id="UP000567067">
    <property type="component" value="Unassembled WGS sequence"/>
</dbReference>
<evidence type="ECO:0000313" key="2">
    <source>
        <dbReference type="Proteomes" id="UP000567067"/>
    </source>
</evidence>
<dbReference type="GO" id="GO:0006355">
    <property type="term" value="P:regulation of DNA-templated transcription"/>
    <property type="evidence" value="ECO:0007669"/>
    <property type="project" value="InterPro"/>
</dbReference>
<keyword evidence="2" id="KW-1185">Reference proteome</keyword>
<proteinExistence type="predicted"/>
<dbReference type="InterPro" id="IPR010985">
    <property type="entry name" value="Ribbon_hlx_hlx"/>
</dbReference>
<evidence type="ECO:0000313" key="1">
    <source>
        <dbReference type="EMBL" id="MBA9088830.1"/>
    </source>
</evidence>